<dbReference type="Pfam" id="PF10035">
    <property type="entry name" value="DUF2179"/>
    <property type="match status" value="1"/>
</dbReference>
<feature type="transmembrane region" description="Helical" evidence="6">
    <location>
        <begin position="12"/>
        <end position="34"/>
    </location>
</feature>
<feature type="transmembrane region" description="Helical" evidence="6">
    <location>
        <begin position="84"/>
        <end position="102"/>
    </location>
</feature>
<dbReference type="KEGG" id="trc:DYE49_08865"/>
<accession>A0A840SCQ6</accession>
<name>A0A840SCQ6_9SPIR</name>
<evidence type="ECO:0000259" key="7">
    <source>
        <dbReference type="Pfam" id="PF10035"/>
    </source>
</evidence>
<dbReference type="InterPro" id="IPR019264">
    <property type="entry name" value="DUF2179"/>
</dbReference>
<evidence type="ECO:0000256" key="3">
    <source>
        <dbReference type="ARBA" id="ARBA00022692"/>
    </source>
</evidence>
<sequence length="289" mass="32168">MKNSILNDLKRLFLVIIGGLVLAVDFNVFVYSANLFPGGFSGLAVLIQVVFQKYFNINIPFSVLVYAFNAVPVVVGFKFIGKKFTIFSVIMIVVSGFFTDILRGVEALHVTQDILLCSVFGGMLCAVSICLCLFAESSSGGTDFIAIYVSERTGKSAWNWILAFNSLILLTAGFLMGWDKALYSIIFQYVSTVTINLLYKKYSKTTLLIITDKPDEIFEVILFLTNHTATVFEGKGQFSGNKHYLLYCVVSSSESGSLERAIRIKDQNAFINVIKSKEIVGRFFRTMPD</sequence>
<feature type="domain" description="DUF2179" evidence="7">
    <location>
        <begin position="227"/>
        <end position="281"/>
    </location>
</feature>
<dbReference type="InterPro" id="IPR051461">
    <property type="entry name" value="UPF0750_membrane"/>
</dbReference>
<dbReference type="Gene3D" id="3.30.70.120">
    <property type="match status" value="1"/>
</dbReference>
<evidence type="ECO:0000256" key="1">
    <source>
        <dbReference type="ARBA" id="ARBA00004651"/>
    </source>
</evidence>
<dbReference type="PANTHER" id="PTHR33545">
    <property type="entry name" value="UPF0750 MEMBRANE PROTEIN YITT-RELATED"/>
    <property type="match status" value="1"/>
</dbReference>
<keyword evidence="2" id="KW-1003">Cell membrane</keyword>
<evidence type="ECO:0000256" key="6">
    <source>
        <dbReference type="SAM" id="Phobius"/>
    </source>
</evidence>
<reference evidence="9 11" key="1">
    <citation type="submission" date="2018-08" db="EMBL/GenBank/DDBJ databases">
        <title>The first complete genome of Treponema rectale (CHPAT), a commensal spirochete of the bovine rectum.</title>
        <authorList>
            <person name="Staton G.J."/>
            <person name="Clegg S.R."/>
            <person name="Carter S.D."/>
            <person name="Radford A.D."/>
            <person name="Darby A."/>
            <person name="Hall N."/>
            <person name="Birtles R.J."/>
            <person name="Evans N.J."/>
        </authorList>
    </citation>
    <scope>NUCLEOTIDE SEQUENCE [LARGE SCALE GENOMIC DNA]</scope>
    <source>
        <strain evidence="9 11">CHPA</strain>
    </source>
</reference>
<feature type="transmembrane region" description="Helical" evidence="6">
    <location>
        <begin position="181"/>
        <end position="199"/>
    </location>
</feature>
<protein>
    <submittedName>
        <fullName evidence="9">YitT family protein</fullName>
    </submittedName>
</protein>
<dbReference type="PANTHER" id="PTHR33545:SF5">
    <property type="entry name" value="UPF0750 MEMBRANE PROTEIN YITT"/>
    <property type="match status" value="1"/>
</dbReference>
<feature type="transmembrane region" description="Helical" evidence="6">
    <location>
        <begin position="54"/>
        <end position="77"/>
    </location>
</feature>
<dbReference type="Proteomes" id="UP000593591">
    <property type="component" value="Chromosome"/>
</dbReference>
<feature type="transmembrane region" description="Helical" evidence="6">
    <location>
        <begin position="156"/>
        <end position="175"/>
    </location>
</feature>
<keyword evidence="5 6" id="KW-0472">Membrane</keyword>
<evidence type="ECO:0000256" key="4">
    <source>
        <dbReference type="ARBA" id="ARBA00022989"/>
    </source>
</evidence>
<evidence type="ECO:0000313" key="10">
    <source>
        <dbReference type="Proteomes" id="UP000578697"/>
    </source>
</evidence>
<evidence type="ECO:0000256" key="5">
    <source>
        <dbReference type="ARBA" id="ARBA00023136"/>
    </source>
</evidence>
<comment type="subcellular location">
    <subcellularLocation>
        <location evidence="1">Cell membrane</location>
        <topology evidence="1">Multi-pass membrane protein</topology>
    </subcellularLocation>
</comment>
<dbReference type="PIRSF" id="PIRSF006483">
    <property type="entry name" value="Membrane_protein_YitT"/>
    <property type="match status" value="1"/>
</dbReference>
<dbReference type="AlphaFoldDB" id="A0A840SCQ6"/>
<dbReference type="EMBL" id="JACHFR010000001">
    <property type="protein sequence ID" value="MBB5217706.1"/>
    <property type="molecule type" value="Genomic_DNA"/>
</dbReference>
<gene>
    <name evidence="9" type="ORF">DYE49_08865</name>
    <name evidence="8" type="ORF">HNP77_000050</name>
</gene>
<reference evidence="8 10" key="2">
    <citation type="submission" date="2020-08" db="EMBL/GenBank/DDBJ databases">
        <title>Genomic Encyclopedia of Type Strains, Phase IV (KMG-IV): sequencing the most valuable type-strain genomes for metagenomic binning, comparative biology and taxonomic classification.</title>
        <authorList>
            <person name="Goeker M."/>
        </authorList>
    </citation>
    <scope>NUCLEOTIDE SEQUENCE [LARGE SCALE GENOMIC DNA]</scope>
    <source>
        <strain evidence="8 10">DSM 103679</strain>
    </source>
</reference>
<keyword evidence="4 6" id="KW-1133">Transmembrane helix</keyword>
<dbReference type="Proteomes" id="UP000578697">
    <property type="component" value="Unassembled WGS sequence"/>
</dbReference>
<dbReference type="EMBL" id="CP031517">
    <property type="protein sequence ID" value="QOS40565.1"/>
    <property type="molecule type" value="Genomic_DNA"/>
</dbReference>
<keyword evidence="3 6" id="KW-0812">Transmembrane</keyword>
<keyword evidence="10" id="KW-1185">Reference proteome</keyword>
<dbReference type="Pfam" id="PF02588">
    <property type="entry name" value="YitT_membrane"/>
    <property type="match status" value="1"/>
</dbReference>
<dbReference type="InterPro" id="IPR003740">
    <property type="entry name" value="YitT"/>
</dbReference>
<dbReference type="InterPro" id="IPR015867">
    <property type="entry name" value="N-reg_PII/ATP_PRibTrfase_C"/>
</dbReference>
<proteinExistence type="predicted"/>
<feature type="transmembrane region" description="Helical" evidence="6">
    <location>
        <begin position="114"/>
        <end position="135"/>
    </location>
</feature>
<evidence type="ECO:0000313" key="11">
    <source>
        <dbReference type="Proteomes" id="UP000593591"/>
    </source>
</evidence>
<dbReference type="CDD" id="cd16380">
    <property type="entry name" value="YitT_C"/>
    <property type="match status" value="1"/>
</dbReference>
<evidence type="ECO:0000256" key="2">
    <source>
        <dbReference type="ARBA" id="ARBA00022475"/>
    </source>
</evidence>
<evidence type="ECO:0000313" key="8">
    <source>
        <dbReference type="EMBL" id="MBB5217706.1"/>
    </source>
</evidence>
<dbReference type="GO" id="GO:0005886">
    <property type="term" value="C:plasma membrane"/>
    <property type="evidence" value="ECO:0007669"/>
    <property type="project" value="UniProtKB-SubCell"/>
</dbReference>
<evidence type="ECO:0000313" key="9">
    <source>
        <dbReference type="EMBL" id="QOS40565.1"/>
    </source>
</evidence>
<organism evidence="8 10">
    <name type="scientific">Treponema rectale</name>
    <dbReference type="NCBI Taxonomy" id="744512"/>
    <lineage>
        <taxon>Bacteria</taxon>
        <taxon>Pseudomonadati</taxon>
        <taxon>Spirochaetota</taxon>
        <taxon>Spirochaetia</taxon>
        <taxon>Spirochaetales</taxon>
        <taxon>Treponemataceae</taxon>
        <taxon>Treponema</taxon>
    </lineage>
</organism>
<dbReference type="RefSeq" id="WP_184651155.1">
    <property type="nucleotide sequence ID" value="NZ_JACHFR010000001.1"/>
</dbReference>